<name>A0A137RE97_9FLAO</name>
<keyword evidence="3" id="KW-1185">Reference proteome</keyword>
<feature type="transmembrane region" description="Helical" evidence="1">
    <location>
        <begin position="49"/>
        <end position="73"/>
    </location>
</feature>
<dbReference type="EMBL" id="JRWG01000050">
    <property type="protein sequence ID" value="KXN97819.1"/>
    <property type="molecule type" value="Genomic_DNA"/>
</dbReference>
<keyword evidence="1" id="KW-0812">Transmembrane</keyword>
<keyword evidence="1" id="KW-0472">Membrane</keyword>
<sequence length="86" mass="9416">MSKLLYALACMFLLAGVSLLVVGFQMETTVITPEPVANAQLLIWQLDHFVLGIGSLIAAAVSLAGGAIVERLTPRRPEKRRRKLRD</sequence>
<evidence type="ECO:0000256" key="1">
    <source>
        <dbReference type="SAM" id="Phobius"/>
    </source>
</evidence>
<accession>A0A137RE97</accession>
<dbReference type="AlphaFoldDB" id="A0A137RE97"/>
<keyword evidence="1" id="KW-1133">Transmembrane helix</keyword>
<proteinExistence type="predicted"/>
<evidence type="ECO:0000313" key="3">
    <source>
        <dbReference type="Proteomes" id="UP000070138"/>
    </source>
</evidence>
<comment type="caution">
    <text evidence="2">The sequence shown here is derived from an EMBL/GenBank/DDBJ whole genome shotgun (WGS) entry which is preliminary data.</text>
</comment>
<organism evidence="2 3">
    <name type="scientific">Aequorivita aquimaris</name>
    <dbReference type="NCBI Taxonomy" id="1548749"/>
    <lineage>
        <taxon>Bacteria</taxon>
        <taxon>Pseudomonadati</taxon>
        <taxon>Bacteroidota</taxon>
        <taxon>Flavobacteriia</taxon>
        <taxon>Flavobacteriales</taxon>
        <taxon>Flavobacteriaceae</taxon>
        <taxon>Aequorivita</taxon>
    </lineage>
</organism>
<reference evidence="3" key="1">
    <citation type="submission" date="2014-10" db="EMBL/GenBank/DDBJ databases">
        <title>Genome sequencing of Vitellibacter sp. D-24.</title>
        <authorList>
            <person name="Thevarajoo S."/>
            <person name="Selvaratnam C."/>
            <person name="Goh K.M."/>
            <person name="Chong C.S."/>
        </authorList>
    </citation>
    <scope>NUCLEOTIDE SEQUENCE [LARGE SCALE GENOMIC DNA]</scope>
    <source>
        <strain evidence="3">D-24</strain>
    </source>
</reference>
<reference evidence="2 3" key="2">
    <citation type="journal article" date="2016" name="Int. J. Syst. Evol. Microbiol.">
        <title>Vitellibacter aquimaris sp. nov., a marine bacterium isolated from seawater.</title>
        <authorList>
            <person name="Thevarajoo S."/>
            <person name="Selvaratnam C."/>
            <person name="Goh K.M."/>
            <person name="Hong K.W."/>
            <person name="Chan X.Y."/>
            <person name="Chan K.G."/>
            <person name="Chong C.S."/>
        </authorList>
    </citation>
    <scope>NUCLEOTIDE SEQUENCE [LARGE SCALE GENOMIC DNA]</scope>
    <source>
        <strain evidence="2 3">D-24</strain>
    </source>
</reference>
<protein>
    <submittedName>
        <fullName evidence="2">Uncharacterized protein</fullName>
    </submittedName>
</protein>
<gene>
    <name evidence="2" type="ORF">LS48_14740</name>
</gene>
<evidence type="ECO:0000313" key="2">
    <source>
        <dbReference type="EMBL" id="KXN97819.1"/>
    </source>
</evidence>
<dbReference type="Proteomes" id="UP000070138">
    <property type="component" value="Unassembled WGS sequence"/>
</dbReference>